<dbReference type="RefSeq" id="WP_013299318.1">
    <property type="nucleotide sequence ID" value="NC_014414.1"/>
</dbReference>
<dbReference type="InterPro" id="IPR020816">
    <property type="entry name" value="Histone-like_DNA-bd_CS"/>
</dbReference>
<dbReference type="STRING" id="314260.PB2503_01327"/>
<evidence type="ECO:0000313" key="12">
    <source>
        <dbReference type="EMBL" id="ADM08344.1"/>
    </source>
</evidence>
<evidence type="ECO:0000256" key="8">
    <source>
        <dbReference type="HAMAP-Rule" id="MF_00380"/>
    </source>
</evidence>
<proteinExistence type="inferred from homology"/>
<evidence type="ECO:0000256" key="1">
    <source>
        <dbReference type="ARBA" id="ARBA00010529"/>
    </source>
</evidence>
<dbReference type="PANTHER" id="PTHR33175">
    <property type="entry name" value="DNA-BINDING PROTEIN HU"/>
    <property type="match status" value="1"/>
</dbReference>
<dbReference type="HAMAP" id="MF_00380">
    <property type="entry name" value="IHF_alpha"/>
    <property type="match status" value="1"/>
</dbReference>
<dbReference type="GO" id="GO:0006310">
    <property type="term" value="P:DNA recombination"/>
    <property type="evidence" value="ECO:0007669"/>
    <property type="project" value="UniProtKB-UniRule"/>
</dbReference>
<dbReference type="SUPFAM" id="SSF47729">
    <property type="entry name" value="IHF-like DNA-binding proteins"/>
    <property type="match status" value="1"/>
</dbReference>
<dbReference type="GO" id="GO:0003677">
    <property type="term" value="F:DNA binding"/>
    <property type="evidence" value="ECO:0007669"/>
    <property type="project" value="UniProtKB-UniRule"/>
</dbReference>
<dbReference type="GO" id="GO:0009893">
    <property type="term" value="P:positive regulation of metabolic process"/>
    <property type="evidence" value="ECO:0007669"/>
    <property type="project" value="UniProtKB-ARBA"/>
</dbReference>
<evidence type="ECO:0000256" key="4">
    <source>
        <dbReference type="ARBA" id="ARBA00023015"/>
    </source>
</evidence>
<dbReference type="SMART" id="SM00411">
    <property type="entry name" value="BHL"/>
    <property type="match status" value="1"/>
</dbReference>
<dbReference type="NCBIfam" id="NF001401">
    <property type="entry name" value="PRK00285.1"/>
    <property type="match status" value="1"/>
</dbReference>
<dbReference type="GO" id="GO:0006417">
    <property type="term" value="P:regulation of translation"/>
    <property type="evidence" value="ECO:0007669"/>
    <property type="project" value="UniProtKB-UniRule"/>
</dbReference>
<keyword evidence="13" id="KW-1185">Reference proteome</keyword>
<organism evidence="12 13">
    <name type="scientific">Parvularcula bermudensis (strain ATCC BAA-594 / HTCC2503 / KCTC 12087)</name>
    <dbReference type="NCBI Taxonomy" id="314260"/>
    <lineage>
        <taxon>Bacteria</taxon>
        <taxon>Pseudomonadati</taxon>
        <taxon>Pseudomonadota</taxon>
        <taxon>Alphaproteobacteria</taxon>
        <taxon>Parvularculales</taxon>
        <taxon>Parvularculaceae</taxon>
        <taxon>Parvularcula</taxon>
    </lineage>
</organism>
<evidence type="ECO:0000256" key="7">
    <source>
        <dbReference type="ARBA" id="ARBA00023172"/>
    </source>
</evidence>
<comment type="function">
    <text evidence="8 10">This protein is one of the two subunits of integration host factor, a specific DNA-binding protein that functions in genetic recombination as well as in transcriptional and translational control.</text>
</comment>
<name>E0TBG9_PARBH</name>
<keyword evidence="5 8" id="KW-0238">DNA-binding</keyword>
<dbReference type="InterPro" id="IPR000119">
    <property type="entry name" value="Hist_DNA-bd"/>
</dbReference>
<dbReference type="PANTHER" id="PTHR33175:SF2">
    <property type="entry name" value="INTEGRATION HOST FACTOR SUBUNIT ALPHA"/>
    <property type="match status" value="1"/>
</dbReference>
<evidence type="ECO:0000313" key="13">
    <source>
        <dbReference type="Proteomes" id="UP000001302"/>
    </source>
</evidence>
<dbReference type="eggNOG" id="COG0776">
    <property type="taxonomic scope" value="Bacteria"/>
</dbReference>
<comment type="subunit">
    <text evidence="8 10">Heterodimer of an alpha and a beta chain.</text>
</comment>
<dbReference type="CDD" id="cd13835">
    <property type="entry name" value="IHF_A"/>
    <property type="match status" value="1"/>
</dbReference>
<dbReference type="Proteomes" id="UP000001302">
    <property type="component" value="Chromosome"/>
</dbReference>
<dbReference type="EMBL" id="CP002156">
    <property type="protein sequence ID" value="ADM08344.1"/>
    <property type="molecule type" value="Genomic_DNA"/>
</dbReference>
<dbReference type="HOGENOM" id="CLU_105066_1_1_5"/>
<evidence type="ECO:0000256" key="2">
    <source>
        <dbReference type="ARBA" id="ARBA00018329"/>
    </source>
</evidence>
<reference evidence="13" key="1">
    <citation type="submission" date="2010-08" db="EMBL/GenBank/DDBJ databases">
        <title>Genome sequence of Parvularcula bermudensis HTCC2503.</title>
        <authorList>
            <person name="Kang D.-M."/>
            <person name="Oh H.-M."/>
            <person name="Cho J.-C."/>
        </authorList>
    </citation>
    <scope>NUCLEOTIDE SEQUENCE [LARGE SCALE GENOMIC DNA]</scope>
    <source>
        <strain evidence="13">ATCC BAA-594 / HTCC2503 / KCTC 12087</strain>
    </source>
</reference>
<dbReference type="GO" id="GO:0030527">
    <property type="term" value="F:structural constituent of chromatin"/>
    <property type="evidence" value="ECO:0007669"/>
    <property type="project" value="InterPro"/>
</dbReference>
<dbReference type="OrthoDB" id="9804203at2"/>
<keyword evidence="4 8" id="KW-0805">Transcription regulation</keyword>
<evidence type="ECO:0000256" key="6">
    <source>
        <dbReference type="ARBA" id="ARBA00023163"/>
    </source>
</evidence>
<dbReference type="PROSITE" id="PS00045">
    <property type="entry name" value="HISTONE_LIKE"/>
    <property type="match status" value="1"/>
</dbReference>
<dbReference type="InterPro" id="IPR010992">
    <property type="entry name" value="IHF-like_DNA-bd_dom_sf"/>
</dbReference>
<accession>E0TBG9</accession>
<evidence type="ECO:0000256" key="10">
    <source>
        <dbReference type="RuleBase" id="RU004485"/>
    </source>
</evidence>
<keyword evidence="6 8" id="KW-0804">Transcription</keyword>
<keyword evidence="3 8" id="KW-0810">Translation regulation</keyword>
<keyword evidence="7 8" id="KW-0233">DNA recombination</keyword>
<dbReference type="Pfam" id="PF00216">
    <property type="entry name" value="Bac_DNA_binding"/>
    <property type="match status" value="1"/>
</dbReference>
<comment type="similarity">
    <text evidence="1 8 9">Belongs to the bacterial histone-like protein family.</text>
</comment>
<dbReference type="GO" id="GO:0006355">
    <property type="term" value="P:regulation of DNA-templated transcription"/>
    <property type="evidence" value="ECO:0007669"/>
    <property type="project" value="UniProtKB-UniRule"/>
</dbReference>
<dbReference type="PRINTS" id="PR01727">
    <property type="entry name" value="DNABINDINGHU"/>
</dbReference>
<reference evidence="12 13" key="2">
    <citation type="journal article" date="2011" name="J. Bacteriol.">
        <title>Complete genome sequence of strain HTCC2503T of Parvularcula bermudensis, the type species of the order "Parvularculales" in the class Alphaproteobacteria.</title>
        <authorList>
            <person name="Oh H.M."/>
            <person name="Kang I."/>
            <person name="Vergin K.L."/>
            <person name="Kang D."/>
            <person name="Rhee K.H."/>
            <person name="Giovannoni S.J."/>
            <person name="Cho J.C."/>
        </authorList>
    </citation>
    <scope>NUCLEOTIDE SEQUENCE [LARGE SCALE GENOMIC DNA]</scope>
    <source>
        <strain evidence="13">ATCC BAA-594 / HTCC2503 / KCTC 12087</strain>
    </source>
</reference>
<dbReference type="GO" id="GO:0005829">
    <property type="term" value="C:cytosol"/>
    <property type="evidence" value="ECO:0007669"/>
    <property type="project" value="TreeGrafter"/>
</dbReference>
<evidence type="ECO:0000256" key="9">
    <source>
        <dbReference type="RuleBase" id="RU003939"/>
    </source>
</evidence>
<evidence type="ECO:0000256" key="3">
    <source>
        <dbReference type="ARBA" id="ARBA00022845"/>
    </source>
</evidence>
<evidence type="ECO:0000256" key="5">
    <source>
        <dbReference type="ARBA" id="ARBA00023125"/>
    </source>
</evidence>
<dbReference type="NCBIfam" id="TIGR00987">
    <property type="entry name" value="himA"/>
    <property type="match status" value="1"/>
</dbReference>
<evidence type="ECO:0000256" key="11">
    <source>
        <dbReference type="SAM" id="MobiDB-lite"/>
    </source>
</evidence>
<dbReference type="AlphaFoldDB" id="E0TBG9"/>
<gene>
    <name evidence="8" type="primary">ihfA</name>
    <name evidence="8" type="synonym">himA</name>
    <name evidence="12" type="ordered locus">PB2503_01327</name>
</gene>
<dbReference type="KEGG" id="pbr:PB2503_01327"/>
<dbReference type="InterPro" id="IPR005684">
    <property type="entry name" value="IHF_alpha"/>
</dbReference>
<protein>
    <recommendedName>
        <fullName evidence="2 8">Integration host factor subunit alpha</fullName>
        <shortName evidence="8">IHF-alpha</shortName>
    </recommendedName>
</protein>
<feature type="region of interest" description="Disordered" evidence="11">
    <location>
        <begin position="90"/>
        <end position="112"/>
    </location>
</feature>
<sequence>MTKTHTRADLCDTVYENVGLSRQECGELIESVLEKIAQHLEEGEQVKLSSFGTFQIREKNERIGRNPKTGEQVAITPRRVLTFRASHVLKDRVDDGHKGGHKGSHKNGGQAE</sequence>
<dbReference type="Gene3D" id="4.10.520.10">
    <property type="entry name" value="IHF-like DNA-binding proteins"/>
    <property type="match status" value="1"/>
</dbReference>